<feature type="region of interest" description="Disordered" evidence="1">
    <location>
        <begin position="1"/>
        <end position="273"/>
    </location>
</feature>
<evidence type="ECO:0000313" key="2">
    <source>
        <dbReference type="EMBL" id="KAJ7344891.1"/>
    </source>
</evidence>
<sequence>MKDRAVALRQEHRRYHDSDSDSSSSYRCSRRRHRRRHSSPAHRRRRYSSSDSGHSANTSSRRHQATSVNVSAKSTTDVERPTAVEHPTAAERSTDVDHATDVNHPTGVDRPPRREPVDVEAPQKEARSTAVASRCRKRRRRSPTSSDSSEEDSPSPKHCQHRTTSKRRAQDSSGLSTSADRADARLSVAPTAQKGARSHRPAPISLQQTEAQPLHQHQESPTSMDEFPSELLDKNDFEDENDSYCSEDSSPPNLPTPKTDILGSQPPSPSEDMKLYSQTIHKIASVMELQVQQEQTADSCKFFGHLNRRQTAQLRLAFIPSLLDHIKEVWNKPSSAPLMSHRVDNMYRTHGDGTSFLDKHPLPNSLVVDATQNRAKGCSGRKLDIIGCHHYSLASFSLRSANYLCAMEAYSRHILLQVAPMLDSLPEEQKAKITALHEELLSLIDYETLVARNMAAAAAKQLSTAIYLRRHAWLRTTNIPDDARNRIEDSPFDGEGLFAITTDESLDTLVKMRKTAKSITYSTVQPQGQYRRQQQNWQRQASLPQRRDLGRFRQNYQPYSYRENNHASSVVLNPPGAMTANQSRTFDSVPLLPPHASDIRLHPFLHRWSQITSDKWVLEIISQGYALEFSSLPPFGTGPPKS</sequence>
<evidence type="ECO:0000313" key="3">
    <source>
        <dbReference type="Proteomes" id="UP001142489"/>
    </source>
</evidence>
<organism evidence="2 3">
    <name type="scientific">Phrynocephalus forsythii</name>
    <dbReference type="NCBI Taxonomy" id="171643"/>
    <lineage>
        <taxon>Eukaryota</taxon>
        <taxon>Metazoa</taxon>
        <taxon>Chordata</taxon>
        <taxon>Craniata</taxon>
        <taxon>Vertebrata</taxon>
        <taxon>Euteleostomi</taxon>
        <taxon>Lepidosauria</taxon>
        <taxon>Squamata</taxon>
        <taxon>Bifurcata</taxon>
        <taxon>Unidentata</taxon>
        <taxon>Episquamata</taxon>
        <taxon>Toxicofera</taxon>
        <taxon>Iguania</taxon>
        <taxon>Acrodonta</taxon>
        <taxon>Agamidae</taxon>
        <taxon>Agaminae</taxon>
        <taxon>Phrynocephalus</taxon>
    </lineage>
</organism>
<feature type="compositionally biased region" description="Basic and acidic residues" evidence="1">
    <location>
        <begin position="110"/>
        <end position="127"/>
    </location>
</feature>
<gene>
    <name evidence="2" type="ORF">JRQ81_000841</name>
</gene>
<evidence type="ECO:0000256" key="1">
    <source>
        <dbReference type="SAM" id="MobiDB-lite"/>
    </source>
</evidence>
<comment type="caution">
    <text evidence="2">The sequence shown here is derived from an EMBL/GenBank/DDBJ whole genome shotgun (WGS) entry which is preliminary data.</text>
</comment>
<feature type="compositionally biased region" description="Polar residues" evidence="1">
    <location>
        <begin position="51"/>
        <end position="75"/>
    </location>
</feature>
<reference evidence="2" key="1">
    <citation type="journal article" date="2023" name="DNA Res.">
        <title>Chromosome-level genome assembly of Phrynocephalus forsythii using third-generation DNA sequencing and Hi-C analysis.</title>
        <authorList>
            <person name="Qi Y."/>
            <person name="Zhao W."/>
            <person name="Zhao Y."/>
            <person name="Niu C."/>
            <person name="Cao S."/>
            <person name="Zhang Y."/>
        </authorList>
    </citation>
    <scope>NUCLEOTIDE SEQUENCE</scope>
    <source>
        <tissue evidence="2">Muscle</tissue>
    </source>
</reference>
<dbReference type="OrthoDB" id="9886994at2759"/>
<name>A0A9Q0Y8G1_9SAUR</name>
<dbReference type="AlphaFoldDB" id="A0A9Q0Y8G1"/>
<protein>
    <submittedName>
        <fullName evidence="2">Uncharacterized protein</fullName>
    </submittedName>
</protein>
<dbReference type="Gene3D" id="1.10.287.3160">
    <property type="match status" value="1"/>
</dbReference>
<feature type="compositionally biased region" description="Basic and acidic residues" evidence="1">
    <location>
        <begin position="76"/>
        <end position="101"/>
    </location>
</feature>
<feature type="compositionally biased region" description="Basic residues" evidence="1">
    <location>
        <begin position="158"/>
        <end position="167"/>
    </location>
</feature>
<dbReference type="Proteomes" id="UP001142489">
    <property type="component" value="Unassembled WGS sequence"/>
</dbReference>
<dbReference type="EMBL" id="JAPFRF010000001">
    <property type="protein sequence ID" value="KAJ7344891.1"/>
    <property type="molecule type" value="Genomic_DNA"/>
</dbReference>
<proteinExistence type="predicted"/>
<accession>A0A9Q0Y8G1</accession>
<feature type="compositionally biased region" description="Basic and acidic residues" evidence="1">
    <location>
        <begin position="1"/>
        <end position="19"/>
    </location>
</feature>
<feature type="compositionally biased region" description="Basic residues" evidence="1">
    <location>
        <begin position="28"/>
        <end position="47"/>
    </location>
</feature>
<keyword evidence="3" id="KW-1185">Reference proteome</keyword>